<proteinExistence type="predicted"/>
<dbReference type="EMBL" id="PGOL01044730">
    <property type="protein sequence ID" value="PKH69163.1"/>
    <property type="molecule type" value="Genomic_DNA"/>
</dbReference>
<gene>
    <name evidence="1" type="ORF">CRG98_050150</name>
</gene>
<name>A0A2I0GSJ9_PUNGR</name>
<organism evidence="1 2">
    <name type="scientific">Punica granatum</name>
    <name type="common">Pomegranate</name>
    <dbReference type="NCBI Taxonomy" id="22663"/>
    <lineage>
        <taxon>Eukaryota</taxon>
        <taxon>Viridiplantae</taxon>
        <taxon>Streptophyta</taxon>
        <taxon>Embryophyta</taxon>
        <taxon>Tracheophyta</taxon>
        <taxon>Spermatophyta</taxon>
        <taxon>Magnoliopsida</taxon>
        <taxon>eudicotyledons</taxon>
        <taxon>Gunneridae</taxon>
        <taxon>Pentapetalae</taxon>
        <taxon>rosids</taxon>
        <taxon>malvids</taxon>
        <taxon>Myrtales</taxon>
        <taxon>Lythraceae</taxon>
        <taxon>Punica</taxon>
    </lineage>
</organism>
<reference evidence="1 2" key="1">
    <citation type="submission" date="2017-11" db="EMBL/GenBank/DDBJ databases">
        <title>De-novo sequencing of pomegranate (Punica granatum L.) genome.</title>
        <authorList>
            <person name="Akparov Z."/>
            <person name="Amiraslanov A."/>
            <person name="Hajiyeva S."/>
            <person name="Abbasov M."/>
            <person name="Kaur K."/>
            <person name="Hamwieh A."/>
            <person name="Solovyev V."/>
            <person name="Salamov A."/>
            <person name="Braich B."/>
            <person name="Kosarev P."/>
            <person name="Mahmoud A."/>
            <person name="Hajiyev E."/>
            <person name="Babayeva S."/>
            <person name="Izzatullayeva V."/>
            <person name="Mammadov A."/>
            <person name="Mammadov A."/>
            <person name="Sharifova S."/>
            <person name="Ojaghi J."/>
            <person name="Eynullazada K."/>
            <person name="Bayramov B."/>
            <person name="Abdulazimova A."/>
            <person name="Shahmuradov I."/>
        </authorList>
    </citation>
    <scope>NUCLEOTIDE SEQUENCE [LARGE SCALE GENOMIC DNA]</scope>
    <source>
        <strain evidence="2">cv. AG2017</strain>
        <tissue evidence="1">Leaf</tissue>
    </source>
</reference>
<keyword evidence="2" id="KW-1185">Reference proteome</keyword>
<evidence type="ECO:0000313" key="2">
    <source>
        <dbReference type="Proteomes" id="UP000233551"/>
    </source>
</evidence>
<evidence type="ECO:0000313" key="1">
    <source>
        <dbReference type="EMBL" id="PKH69163.1"/>
    </source>
</evidence>
<protein>
    <submittedName>
        <fullName evidence="1">Uncharacterized protein</fullName>
    </submittedName>
</protein>
<sequence>MRLPMGEKKGRGKILVVVVACQLATTVTDEVLEQWWPANEPSLPKSRVTTSYSDLPSLFEIEETRGLISSSGGSNVSHHHSSMIGGNFWCSR</sequence>
<accession>A0A2I0GSJ9</accession>
<dbReference type="AlphaFoldDB" id="A0A2I0GSJ9"/>
<dbReference type="Proteomes" id="UP000233551">
    <property type="component" value="Unassembled WGS sequence"/>
</dbReference>
<comment type="caution">
    <text evidence="1">The sequence shown here is derived from an EMBL/GenBank/DDBJ whole genome shotgun (WGS) entry which is preliminary data.</text>
</comment>